<keyword evidence="10 11" id="KW-0472">Membrane</keyword>
<evidence type="ECO:0000256" key="11">
    <source>
        <dbReference type="SAM" id="Phobius"/>
    </source>
</evidence>
<dbReference type="Pfam" id="PF03839">
    <property type="entry name" value="Sec62"/>
    <property type="match status" value="1"/>
</dbReference>
<dbReference type="PANTHER" id="PTHR12443">
    <property type="entry name" value="TRANSLOCATION PROTEIN SEC62"/>
    <property type="match status" value="1"/>
</dbReference>
<evidence type="ECO:0000256" key="9">
    <source>
        <dbReference type="ARBA" id="ARBA00023010"/>
    </source>
</evidence>
<gene>
    <name evidence="12" type="ORF">SteCoe_13205</name>
</gene>
<evidence type="ECO:0000256" key="7">
    <source>
        <dbReference type="ARBA" id="ARBA00022927"/>
    </source>
</evidence>
<comment type="similarity">
    <text evidence="2">Belongs to the SEC62 family.</text>
</comment>
<dbReference type="PANTHER" id="PTHR12443:SF9">
    <property type="entry name" value="TRANSLOCATION PROTEIN SEC62"/>
    <property type="match status" value="1"/>
</dbReference>
<keyword evidence="4" id="KW-0813">Transport</keyword>
<organism evidence="12 13">
    <name type="scientific">Stentor coeruleus</name>
    <dbReference type="NCBI Taxonomy" id="5963"/>
    <lineage>
        <taxon>Eukaryota</taxon>
        <taxon>Sar</taxon>
        <taxon>Alveolata</taxon>
        <taxon>Ciliophora</taxon>
        <taxon>Postciliodesmatophora</taxon>
        <taxon>Heterotrichea</taxon>
        <taxon>Heterotrichida</taxon>
        <taxon>Stentoridae</taxon>
        <taxon>Stentor</taxon>
    </lineage>
</organism>
<dbReference type="Proteomes" id="UP000187209">
    <property type="component" value="Unassembled WGS sequence"/>
</dbReference>
<evidence type="ECO:0000256" key="5">
    <source>
        <dbReference type="ARBA" id="ARBA00022692"/>
    </source>
</evidence>
<evidence type="ECO:0000313" key="13">
    <source>
        <dbReference type="Proteomes" id="UP000187209"/>
    </source>
</evidence>
<evidence type="ECO:0000256" key="6">
    <source>
        <dbReference type="ARBA" id="ARBA00022824"/>
    </source>
</evidence>
<dbReference type="GO" id="GO:0005789">
    <property type="term" value="C:endoplasmic reticulum membrane"/>
    <property type="evidence" value="ECO:0007669"/>
    <property type="project" value="UniProtKB-SubCell"/>
</dbReference>
<proteinExistence type="inferred from homology"/>
<keyword evidence="9" id="KW-0811">Translocation</keyword>
<evidence type="ECO:0000256" key="10">
    <source>
        <dbReference type="ARBA" id="ARBA00023136"/>
    </source>
</evidence>
<evidence type="ECO:0000256" key="4">
    <source>
        <dbReference type="ARBA" id="ARBA00022448"/>
    </source>
</evidence>
<dbReference type="GO" id="GO:0031204">
    <property type="term" value="P:post-translational protein targeting to membrane, translocation"/>
    <property type="evidence" value="ECO:0007669"/>
    <property type="project" value="TreeGrafter"/>
</dbReference>
<keyword evidence="8 11" id="KW-1133">Transmembrane helix</keyword>
<evidence type="ECO:0000256" key="2">
    <source>
        <dbReference type="ARBA" id="ARBA00010604"/>
    </source>
</evidence>
<keyword evidence="6" id="KW-0256">Endoplasmic reticulum</keyword>
<comment type="caution">
    <text evidence="12">The sequence shown here is derived from an EMBL/GenBank/DDBJ whole genome shotgun (WGS) entry which is preliminary data.</text>
</comment>
<protein>
    <recommendedName>
        <fullName evidence="3">Translocation protein SEC62</fullName>
    </recommendedName>
</protein>
<feature type="transmembrane region" description="Helical" evidence="11">
    <location>
        <begin position="124"/>
        <end position="144"/>
    </location>
</feature>
<evidence type="ECO:0000256" key="1">
    <source>
        <dbReference type="ARBA" id="ARBA00004477"/>
    </source>
</evidence>
<dbReference type="InterPro" id="IPR004728">
    <property type="entry name" value="Sec62"/>
</dbReference>
<dbReference type="AlphaFoldDB" id="A0A1R2C8W0"/>
<comment type="subcellular location">
    <subcellularLocation>
        <location evidence="1">Endoplasmic reticulum membrane</location>
        <topology evidence="1">Multi-pass membrane protein</topology>
    </subcellularLocation>
</comment>
<evidence type="ECO:0000313" key="12">
    <source>
        <dbReference type="EMBL" id="OMJ85447.1"/>
    </source>
</evidence>
<sequence>MAEDLDPMYLSLGRSLKKVLKSRTSVLGGKKVEYFKGKDFILGLTKCKKLTYNKEDREFKTLKQISDFGDELIDKKIIKKVDPEYRKGDSRNPILLKPSRSYKFDKDGCYIWNPKVQQVKWQGLFLVFLVLGIIAACCFPIWPMSAKLGVWYVSVFLLCIILGTTVIRYIVFILFFIFGYDFWIIPNMYDDKAGFWETFSPLWFFRKRDDSKFAISIRVIVFFIVLSISVYTYTHPEVIEAIQELSVGGVKEIITWGEDKIMSNSTQISGPNFAKYDDVLKDEAPEEMDFTMDDDE</sequence>
<keyword evidence="5 11" id="KW-0812">Transmembrane</keyword>
<accession>A0A1R2C8W0</accession>
<keyword evidence="13" id="KW-1185">Reference proteome</keyword>
<reference evidence="12 13" key="1">
    <citation type="submission" date="2016-11" db="EMBL/GenBank/DDBJ databases">
        <title>The macronuclear genome of Stentor coeruleus: a giant cell with tiny introns.</title>
        <authorList>
            <person name="Slabodnick M."/>
            <person name="Ruby J.G."/>
            <person name="Reiff S.B."/>
            <person name="Swart E.C."/>
            <person name="Gosai S."/>
            <person name="Prabakaran S."/>
            <person name="Witkowska E."/>
            <person name="Larue G.E."/>
            <person name="Fisher S."/>
            <person name="Freeman R.M."/>
            <person name="Gunawardena J."/>
            <person name="Chu W."/>
            <person name="Stover N.A."/>
            <person name="Gregory B.D."/>
            <person name="Nowacki M."/>
            <person name="Derisi J."/>
            <person name="Roy S.W."/>
            <person name="Marshall W.F."/>
            <person name="Sood P."/>
        </authorList>
    </citation>
    <scope>NUCLEOTIDE SEQUENCE [LARGE SCALE GENOMIC DNA]</scope>
    <source>
        <strain evidence="12">WM001</strain>
    </source>
</reference>
<dbReference type="OrthoDB" id="200187at2759"/>
<name>A0A1R2C8W0_9CILI</name>
<evidence type="ECO:0000256" key="8">
    <source>
        <dbReference type="ARBA" id="ARBA00022989"/>
    </source>
</evidence>
<feature type="transmembrane region" description="Helical" evidence="11">
    <location>
        <begin position="150"/>
        <end position="178"/>
    </location>
</feature>
<keyword evidence="7" id="KW-0653">Protein transport</keyword>
<feature type="transmembrane region" description="Helical" evidence="11">
    <location>
        <begin position="213"/>
        <end position="233"/>
    </location>
</feature>
<dbReference type="EMBL" id="MPUH01000236">
    <property type="protein sequence ID" value="OMJ85447.1"/>
    <property type="molecule type" value="Genomic_DNA"/>
</dbReference>
<evidence type="ECO:0000256" key="3">
    <source>
        <dbReference type="ARBA" id="ARBA00021257"/>
    </source>
</evidence>